<dbReference type="InterPro" id="IPR042221">
    <property type="entry name" value="Leu/Phe-tRNA_Trfase_N"/>
</dbReference>
<evidence type="ECO:0000256" key="13">
    <source>
        <dbReference type="ARBA" id="ARBA00077165"/>
    </source>
</evidence>
<dbReference type="eggNOG" id="COG2360">
    <property type="taxonomic scope" value="Bacteria"/>
</dbReference>
<evidence type="ECO:0000256" key="4">
    <source>
        <dbReference type="ARBA" id="ARBA00023315"/>
    </source>
</evidence>
<dbReference type="EC" id="2.3.2.6" evidence="10 15"/>
<evidence type="ECO:0000256" key="9">
    <source>
        <dbReference type="ARBA" id="ARBA00061535"/>
    </source>
</evidence>
<evidence type="ECO:0000256" key="2">
    <source>
        <dbReference type="ARBA" id="ARBA00022490"/>
    </source>
</evidence>
<comment type="function">
    <text evidence="8 15">Functions in the N-end rule pathway of protein degradation where it conjugates Leu, Phe and, less efficiently, Met from aminoacyl-tRNAs to the N-termini of proteins containing an N-terminal arginine or lysine.</text>
</comment>
<evidence type="ECO:0000313" key="17">
    <source>
        <dbReference type="Proteomes" id="UP000012019"/>
    </source>
</evidence>
<dbReference type="InterPro" id="IPR016181">
    <property type="entry name" value="Acyl_CoA_acyltransferase"/>
</dbReference>
<dbReference type="RefSeq" id="WP_009726409.1">
    <property type="nucleotide sequence ID" value="NZ_APHR01000035.1"/>
</dbReference>
<evidence type="ECO:0000256" key="8">
    <source>
        <dbReference type="ARBA" id="ARBA00054043"/>
    </source>
</evidence>
<gene>
    <name evidence="15 16" type="primary">aat</name>
    <name evidence="16" type="ORF">MPL1_07099</name>
</gene>
<comment type="catalytic activity">
    <reaction evidence="7 15">
        <text>N-terminal L-lysyl-[protein] + L-leucyl-tRNA(Leu) = N-terminal L-leucyl-L-lysyl-[protein] + tRNA(Leu) + H(+)</text>
        <dbReference type="Rhea" id="RHEA:12340"/>
        <dbReference type="Rhea" id="RHEA-COMP:9613"/>
        <dbReference type="Rhea" id="RHEA-COMP:9622"/>
        <dbReference type="Rhea" id="RHEA-COMP:12670"/>
        <dbReference type="Rhea" id="RHEA-COMP:12671"/>
        <dbReference type="ChEBI" id="CHEBI:15378"/>
        <dbReference type="ChEBI" id="CHEBI:65249"/>
        <dbReference type="ChEBI" id="CHEBI:78442"/>
        <dbReference type="ChEBI" id="CHEBI:78494"/>
        <dbReference type="ChEBI" id="CHEBI:133043"/>
        <dbReference type="EC" id="2.3.2.6"/>
    </reaction>
</comment>
<evidence type="ECO:0000256" key="10">
    <source>
        <dbReference type="ARBA" id="ARBA00066767"/>
    </source>
</evidence>
<dbReference type="GO" id="GO:0005737">
    <property type="term" value="C:cytoplasm"/>
    <property type="evidence" value="ECO:0007669"/>
    <property type="project" value="UniProtKB-SubCell"/>
</dbReference>
<proteinExistence type="inferred from homology"/>
<dbReference type="PATRIC" id="fig|1286106.3.peg.1425"/>
<evidence type="ECO:0000256" key="3">
    <source>
        <dbReference type="ARBA" id="ARBA00022679"/>
    </source>
</evidence>
<name>M7NWC0_9GAMM</name>
<dbReference type="NCBIfam" id="TIGR00667">
    <property type="entry name" value="aat"/>
    <property type="match status" value="1"/>
</dbReference>
<sequence>MAITWLADQADTAFPPLEHATEHGLLAAGGDLSPTRLITAYQSGIFPWFNRQDPVLWWCPDPRMVLYTDQINISKSLRKTIRQRRFELSLNQAFTEVMQACAEPRSEAKNDPGTWIHDSMIAAYRELHQRGYAHSIECWQSGKLVGGLYGVAIGRVFFGESMFSFERDASKVALSALCAQLFRWGFPMIDCQIYSPHLHRMGAENIPRQVFVNQLAILTKLQGPTQWLLDADISDSVYL</sequence>
<comment type="similarity">
    <text evidence="9 15">Belongs to the L/F-transferase family.</text>
</comment>
<dbReference type="Pfam" id="PF03588">
    <property type="entry name" value="Leu_Phe_trans"/>
    <property type="match status" value="1"/>
</dbReference>
<evidence type="ECO:0000256" key="6">
    <source>
        <dbReference type="ARBA" id="ARBA00050652"/>
    </source>
</evidence>
<dbReference type="InterPro" id="IPR042203">
    <property type="entry name" value="Leu/Phe-tRNA_Trfase_C"/>
</dbReference>
<keyword evidence="2 15" id="KW-0963">Cytoplasm</keyword>
<dbReference type="OrthoDB" id="9790282at2"/>
<dbReference type="Gene3D" id="3.40.630.70">
    <property type="entry name" value="Leucyl/phenylalanyl-tRNA-protein transferase, C-terminal domain"/>
    <property type="match status" value="1"/>
</dbReference>
<dbReference type="InterPro" id="IPR004616">
    <property type="entry name" value="Leu/Phe-tRNA_Trfase"/>
</dbReference>
<dbReference type="FunFam" id="3.30.70.3550:FF:000001">
    <property type="entry name" value="Leucyl/phenylalanyl-tRNA--protein transferase"/>
    <property type="match status" value="1"/>
</dbReference>
<organism evidence="16 17">
    <name type="scientific">Methylophaga lonarensis MPL</name>
    <dbReference type="NCBI Taxonomy" id="1286106"/>
    <lineage>
        <taxon>Bacteria</taxon>
        <taxon>Pseudomonadati</taxon>
        <taxon>Pseudomonadota</taxon>
        <taxon>Gammaproteobacteria</taxon>
        <taxon>Thiotrichales</taxon>
        <taxon>Piscirickettsiaceae</taxon>
        <taxon>Methylophaga</taxon>
    </lineage>
</organism>
<dbReference type="STRING" id="1286106.MPL1_07099"/>
<comment type="subcellular location">
    <subcellularLocation>
        <location evidence="1 15">Cytoplasm</location>
    </subcellularLocation>
</comment>
<dbReference type="GO" id="GO:0008914">
    <property type="term" value="F:leucyl-tRNA--protein transferase activity"/>
    <property type="evidence" value="ECO:0007669"/>
    <property type="project" value="UniProtKB-UniRule"/>
</dbReference>
<dbReference type="FunFam" id="3.40.630.70:FF:000001">
    <property type="entry name" value="Leucyl/phenylalanyl-tRNA--protein transferase"/>
    <property type="match status" value="1"/>
</dbReference>
<accession>M7NWC0</accession>
<evidence type="ECO:0000313" key="16">
    <source>
        <dbReference type="EMBL" id="EMR13068.1"/>
    </source>
</evidence>
<keyword evidence="4 15" id="KW-0012">Acyltransferase</keyword>
<evidence type="ECO:0000256" key="5">
    <source>
        <dbReference type="ARBA" id="ARBA00050607"/>
    </source>
</evidence>
<comment type="caution">
    <text evidence="16">The sequence shown here is derived from an EMBL/GenBank/DDBJ whole genome shotgun (WGS) entry which is preliminary data.</text>
</comment>
<dbReference type="Proteomes" id="UP000012019">
    <property type="component" value="Unassembled WGS sequence"/>
</dbReference>
<comment type="catalytic activity">
    <reaction evidence="5 15">
        <text>L-phenylalanyl-tRNA(Phe) + an N-terminal L-alpha-aminoacyl-[protein] = an N-terminal L-phenylalanyl-L-alpha-aminoacyl-[protein] + tRNA(Phe)</text>
        <dbReference type="Rhea" id="RHEA:43632"/>
        <dbReference type="Rhea" id="RHEA-COMP:9668"/>
        <dbReference type="Rhea" id="RHEA-COMP:9699"/>
        <dbReference type="Rhea" id="RHEA-COMP:10636"/>
        <dbReference type="Rhea" id="RHEA-COMP:10637"/>
        <dbReference type="ChEBI" id="CHEBI:78442"/>
        <dbReference type="ChEBI" id="CHEBI:78531"/>
        <dbReference type="ChEBI" id="CHEBI:78597"/>
        <dbReference type="ChEBI" id="CHEBI:83561"/>
        <dbReference type="EC" id="2.3.2.6"/>
    </reaction>
</comment>
<comment type="catalytic activity">
    <reaction evidence="6 15">
        <text>N-terminal L-arginyl-[protein] + L-leucyl-tRNA(Leu) = N-terminal L-leucyl-L-arginyl-[protein] + tRNA(Leu) + H(+)</text>
        <dbReference type="Rhea" id="RHEA:50416"/>
        <dbReference type="Rhea" id="RHEA-COMP:9613"/>
        <dbReference type="Rhea" id="RHEA-COMP:9622"/>
        <dbReference type="Rhea" id="RHEA-COMP:12672"/>
        <dbReference type="Rhea" id="RHEA-COMP:12673"/>
        <dbReference type="ChEBI" id="CHEBI:15378"/>
        <dbReference type="ChEBI" id="CHEBI:64719"/>
        <dbReference type="ChEBI" id="CHEBI:78442"/>
        <dbReference type="ChEBI" id="CHEBI:78494"/>
        <dbReference type="ChEBI" id="CHEBI:133044"/>
        <dbReference type="EC" id="2.3.2.6"/>
    </reaction>
</comment>
<evidence type="ECO:0000256" key="7">
    <source>
        <dbReference type="ARBA" id="ARBA00051538"/>
    </source>
</evidence>
<evidence type="ECO:0000256" key="11">
    <source>
        <dbReference type="ARBA" id="ARBA00074372"/>
    </source>
</evidence>
<evidence type="ECO:0000256" key="1">
    <source>
        <dbReference type="ARBA" id="ARBA00004496"/>
    </source>
</evidence>
<dbReference type="Gene3D" id="3.30.70.3550">
    <property type="entry name" value="Leucyl/phenylalanyl-tRNA-protein transferase, N-terminal domain"/>
    <property type="match status" value="1"/>
</dbReference>
<dbReference type="AlphaFoldDB" id="M7NWC0"/>
<dbReference type="HAMAP" id="MF_00688">
    <property type="entry name" value="Leu_Phe_trans"/>
    <property type="match status" value="1"/>
</dbReference>
<evidence type="ECO:0000256" key="12">
    <source>
        <dbReference type="ARBA" id="ARBA00077136"/>
    </source>
</evidence>
<dbReference type="PANTHER" id="PTHR30098">
    <property type="entry name" value="LEUCYL/PHENYLALANYL-TRNA--PROTEIN TRANSFERASE"/>
    <property type="match status" value="1"/>
</dbReference>
<dbReference type="PANTHER" id="PTHR30098:SF2">
    <property type="entry name" value="LEUCYL_PHENYLALANYL-TRNA--PROTEIN TRANSFERASE"/>
    <property type="match status" value="1"/>
</dbReference>
<dbReference type="SUPFAM" id="SSF55729">
    <property type="entry name" value="Acyl-CoA N-acyltransferases (Nat)"/>
    <property type="match status" value="1"/>
</dbReference>
<dbReference type="GO" id="GO:0030163">
    <property type="term" value="P:protein catabolic process"/>
    <property type="evidence" value="ECO:0007669"/>
    <property type="project" value="UniProtKB-UniRule"/>
</dbReference>
<reference evidence="16 17" key="1">
    <citation type="journal article" date="2013" name="Genome Announc.">
        <title>Draft Genome Sequence of Methylophaga lonarensis MPLT, a Haloalkaliphilic (Non-Methane-Utilizing) Methylotroph.</title>
        <authorList>
            <person name="Shetty S.A."/>
            <person name="Marathe N.P."/>
            <person name="Munot H."/>
            <person name="Antony C.P."/>
            <person name="Dhotre D.P."/>
            <person name="Murrell J.C."/>
            <person name="Shouche Y.S."/>
        </authorList>
    </citation>
    <scope>NUCLEOTIDE SEQUENCE [LARGE SCALE GENOMIC DNA]</scope>
    <source>
        <strain evidence="16 17">MPL</strain>
    </source>
</reference>
<keyword evidence="17" id="KW-1185">Reference proteome</keyword>
<protein>
    <recommendedName>
        <fullName evidence="11 15">Leucyl/phenylalanyl-tRNA--protein transferase</fullName>
        <ecNumber evidence="10 15">2.3.2.6</ecNumber>
    </recommendedName>
    <alternativeName>
        <fullName evidence="12 15">L/F-transferase</fullName>
    </alternativeName>
    <alternativeName>
        <fullName evidence="13 15">Leucyltransferase</fullName>
    </alternativeName>
    <alternativeName>
        <fullName evidence="14 15">Phenyalanyltransferase</fullName>
    </alternativeName>
</protein>
<dbReference type="EMBL" id="APHR01000035">
    <property type="protein sequence ID" value="EMR13068.1"/>
    <property type="molecule type" value="Genomic_DNA"/>
</dbReference>
<keyword evidence="3 15" id="KW-0808">Transferase</keyword>
<evidence type="ECO:0000256" key="14">
    <source>
        <dbReference type="ARBA" id="ARBA00083640"/>
    </source>
</evidence>
<evidence type="ECO:0000256" key="15">
    <source>
        <dbReference type="HAMAP-Rule" id="MF_00688"/>
    </source>
</evidence>